<keyword evidence="7 12" id="KW-0378">Hydrolase</keyword>
<dbReference type="Pfam" id="PF00383">
    <property type="entry name" value="dCMP_cyt_deam_1"/>
    <property type="match status" value="1"/>
</dbReference>
<dbReference type="GO" id="GO:0004126">
    <property type="term" value="F:cytidine deaminase activity"/>
    <property type="evidence" value="ECO:0007669"/>
    <property type="project" value="UniProtKB-EC"/>
</dbReference>
<reference evidence="14 15" key="1">
    <citation type="submission" date="2023-07" db="EMBL/GenBank/DDBJ databases">
        <title>Genomic Encyclopedia of Type Strains, Phase IV (KMG-IV): sequencing the most valuable type-strain genomes for metagenomic binning, comparative biology and taxonomic classification.</title>
        <authorList>
            <person name="Goeker M."/>
        </authorList>
    </citation>
    <scope>NUCLEOTIDE SEQUENCE [LARGE SCALE GENOMIC DNA]</scope>
    <source>
        <strain evidence="14 15">DSM 19922</strain>
    </source>
</reference>
<dbReference type="PANTHER" id="PTHR11644">
    <property type="entry name" value="CYTIDINE DEAMINASE"/>
    <property type="match status" value="1"/>
</dbReference>
<keyword evidence="8 12" id="KW-0862">Zinc</keyword>
<evidence type="ECO:0000259" key="13">
    <source>
        <dbReference type="PROSITE" id="PS51747"/>
    </source>
</evidence>
<evidence type="ECO:0000256" key="12">
    <source>
        <dbReference type="RuleBase" id="RU364006"/>
    </source>
</evidence>
<evidence type="ECO:0000256" key="9">
    <source>
        <dbReference type="ARBA" id="ARBA00032005"/>
    </source>
</evidence>
<evidence type="ECO:0000256" key="5">
    <source>
        <dbReference type="ARBA" id="ARBA00018266"/>
    </source>
</evidence>
<keyword evidence="15" id="KW-1185">Reference proteome</keyword>
<proteinExistence type="inferred from homology"/>
<dbReference type="EC" id="3.5.4.5" evidence="4 12"/>
<dbReference type="NCBIfam" id="NF004064">
    <property type="entry name" value="PRK05578.1"/>
    <property type="match status" value="1"/>
</dbReference>
<sequence>MAGPEQGAPPPPPPSSTTTTDALIAAAAAARGNAHAPYSKFKVGAAILGESGRIFAGCNVENAAYPQGQCAEATAIGAMVTAGDRRIRAILVIGGEAGAEELCTPCGGCRQRIREFASPDTPIHICDPAGLRRTFLLDRLLPDSFGPTNLDF</sequence>
<comment type="caution">
    <text evidence="14">The sequence shown here is derived from an EMBL/GenBank/DDBJ whole genome shotgun (WGS) entry which is preliminary data.</text>
</comment>
<dbReference type="SUPFAM" id="SSF53927">
    <property type="entry name" value="Cytidine deaminase-like"/>
    <property type="match status" value="1"/>
</dbReference>
<dbReference type="NCBIfam" id="TIGR01354">
    <property type="entry name" value="cyt_deam_tetra"/>
    <property type="match status" value="1"/>
</dbReference>
<comment type="cofactor">
    <cofactor evidence="1 12">
        <name>Zn(2+)</name>
        <dbReference type="ChEBI" id="CHEBI:29105"/>
    </cofactor>
</comment>
<dbReference type="EMBL" id="JAUSVU010000005">
    <property type="protein sequence ID" value="MDQ0533171.1"/>
    <property type="molecule type" value="Genomic_DNA"/>
</dbReference>
<evidence type="ECO:0000256" key="10">
    <source>
        <dbReference type="ARBA" id="ARBA00049252"/>
    </source>
</evidence>
<comment type="similarity">
    <text evidence="3 12">Belongs to the cytidine and deoxycytidylate deaminase family.</text>
</comment>
<dbReference type="Gene3D" id="3.40.140.10">
    <property type="entry name" value="Cytidine Deaminase, domain 2"/>
    <property type="match status" value="1"/>
</dbReference>
<name>A0ABU0MI81_9PROT</name>
<dbReference type="Proteomes" id="UP001244552">
    <property type="component" value="Unassembled WGS sequence"/>
</dbReference>
<evidence type="ECO:0000256" key="8">
    <source>
        <dbReference type="ARBA" id="ARBA00022833"/>
    </source>
</evidence>
<evidence type="ECO:0000313" key="15">
    <source>
        <dbReference type="Proteomes" id="UP001244552"/>
    </source>
</evidence>
<evidence type="ECO:0000256" key="1">
    <source>
        <dbReference type="ARBA" id="ARBA00001947"/>
    </source>
</evidence>
<comment type="function">
    <text evidence="2 12">This enzyme scavenges exogenous and endogenous cytidine and 2'-deoxycytidine for UMP synthesis.</text>
</comment>
<feature type="domain" description="CMP/dCMP-type deaminase" evidence="13">
    <location>
        <begin position="18"/>
        <end position="148"/>
    </location>
</feature>
<accession>A0ABU0MI81</accession>
<keyword evidence="6 12" id="KW-0479">Metal-binding</keyword>
<dbReference type="PROSITE" id="PS51747">
    <property type="entry name" value="CYT_DCMP_DEAMINASES_2"/>
    <property type="match status" value="1"/>
</dbReference>
<evidence type="ECO:0000313" key="14">
    <source>
        <dbReference type="EMBL" id="MDQ0533171.1"/>
    </source>
</evidence>
<evidence type="ECO:0000256" key="6">
    <source>
        <dbReference type="ARBA" id="ARBA00022723"/>
    </source>
</evidence>
<dbReference type="InterPro" id="IPR016192">
    <property type="entry name" value="APOBEC/CMP_deaminase_Zn-bd"/>
</dbReference>
<comment type="catalytic activity">
    <reaction evidence="11 12">
        <text>cytidine + H2O + H(+) = uridine + NH4(+)</text>
        <dbReference type="Rhea" id="RHEA:16069"/>
        <dbReference type="ChEBI" id="CHEBI:15377"/>
        <dbReference type="ChEBI" id="CHEBI:15378"/>
        <dbReference type="ChEBI" id="CHEBI:16704"/>
        <dbReference type="ChEBI" id="CHEBI:17562"/>
        <dbReference type="ChEBI" id="CHEBI:28938"/>
        <dbReference type="EC" id="3.5.4.5"/>
    </reaction>
</comment>
<dbReference type="InterPro" id="IPR002125">
    <property type="entry name" value="CMP_dCMP_dom"/>
</dbReference>
<dbReference type="RefSeq" id="WP_209980905.1">
    <property type="nucleotide sequence ID" value="NZ_JAGINO010000005.1"/>
</dbReference>
<evidence type="ECO:0000256" key="4">
    <source>
        <dbReference type="ARBA" id="ARBA00012783"/>
    </source>
</evidence>
<comment type="catalytic activity">
    <reaction evidence="10 12">
        <text>2'-deoxycytidine + H2O + H(+) = 2'-deoxyuridine + NH4(+)</text>
        <dbReference type="Rhea" id="RHEA:13433"/>
        <dbReference type="ChEBI" id="CHEBI:15377"/>
        <dbReference type="ChEBI" id="CHEBI:15378"/>
        <dbReference type="ChEBI" id="CHEBI:15698"/>
        <dbReference type="ChEBI" id="CHEBI:16450"/>
        <dbReference type="ChEBI" id="CHEBI:28938"/>
        <dbReference type="EC" id="3.5.4.5"/>
    </reaction>
</comment>
<dbReference type="CDD" id="cd01283">
    <property type="entry name" value="cytidine_deaminase"/>
    <property type="match status" value="1"/>
</dbReference>
<dbReference type="InterPro" id="IPR050202">
    <property type="entry name" value="Cyt/Deoxycyt_deaminase"/>
</dbReference>
<dbReference type="PROSITE" id="PS00903">
    <property type="entry name" value="CYT_DCMP_DEAMINASES_1"/>
    <property type="match status" value="1"/>
</dbReference>
<gene>
    <name evidence="14" type="ORF">QO018_002020</name>
</gene>
<dbReference type="PANTHER" id="PTHR11644:SF2">
    <property type="entry name" value="CYTIDINE DEAMINASE"/>
    <property type="match status" value="1"/>
</dbReference>
<dbReference type="InterPro" id="IPR006262">
    <property type="entry name" value="Cyt_deam_tetra"/>
</dbReference>
<evidence type="ECO:0000256" key="3">
    <source>
        <dbReference type="ARBA" id="ARBA00006576"/>
    </source>
</evidence>
<protein>
    <recommendedName>
        <fullName evidence="5 12">Cytidine deaminase</fullName>
        <ecNumber evidence="4 12">3.5.4.5</ecNumber>
    </recommendedName>
    <alternativeName>
        <fullName evidence="9 12">Cytidine aminohydrolase</fullName>
    </alternativeName>
</protein>
<evidence type="ECO:0000256" key="7">
    <source>
        <dbReference type="ARBA" id="ARBA00022801"/>
    </source>
</evidence>
<evidence type="ECO:0000256" key="2">
    <source>
        <dbReference type="ARBA" id="ARBA00003949"/>
    </source>
</evidence>
<dbReference type="InterPro" id="IPR016193">
    <property type="entry name" value="Cytidine_deaminase-like"/>
</dbReference>
<organism evidence="14 15">
    <name type="scientific">Azospirillum picis</name>
    <dbReference type="NCBI Taxonomy" id="488438"/>
    <lineage>
        <taxon>Bacteria</taxon>
        <taxon>Pseudomonadati</taxon>
        <taxon>Pseudomonadota</taxon>
        <taxon>Alphaproteobacteria</taxon>
        <taxon>Rhodospirillales</taxon>
        <taxon>Azospirillaceae</taxon>
        <taxon>Azospirillum</taxon>
    </lineage>
</organism>
<evidence type="ECO:0000256" key="11">
    <source>
        <dbReference type="ARBA" id="ARBA00049558"/>
    </source>
</evidence>